<evidence type="ECO:0000313" key="2">
    <source>
        <dbReference type="Proteomes" id="UP001064048"/>
    </source>
</evidence>
<keyword evidence="2" id="KW-1185">Reference proteome</keyword>
<gene>
    <name evidence="1" type="ORF">MSG28_005802</name>
</gene>
<dbReference type="EMBL" id="CM046109">
    <property type="protein sequence ID" value="KAI8442222.1"/>
    <property type="molecule type" value="Genomic_DNA"/>
</dbReference>
<proteinExistence type="predicted"/>
<dbReference type="Proteomes" id="UP001064048">
    <property type="component" value="Chromosome 9"/>
</dbReference>
<accession>A0ACC0L0D7</accession>
<evidence type="ECO:0000313" key="1">
    <source>
        <dbReference type="EMBL" id="KAI8442222.1"/>
    </source>
</evidence>
<comment type="caution">
    <text evidence="1">The sequence shown here is derived from an EMBL/GenBank/DDBJ whole genome shotgun (WGS) entry which is preliminary data.</text>
</comment>
<name>A0ACC0L0D7_CHOFU</name>
<sequence>MIRISAKRVKHKGTNFLKIIKYSLFLPNSPHDNDENYIMNFLRLADHKLVFFPNSCSHVMTDDTSQEIPQTTEYTEHLDAFKLRSKGFKEESGIKLWFL</sequence>
<protein>
    <submittedName>
        <fullName evidence="1">Uncharacterized protein</fullName>
    </submittedName>
</protein>
<reference evidence="1 2" key="1">
    <citation type="journal article" date="2022" name="Genome Biol. Evol.">
        <title>The Spruce Budworm Genome: Reconstructing the Evolutionary History of Antifreeze Proteins.</title>
        <authorList>
            <person name="Beliveau C."/>
            <person name="Gagne P."/>
            <person name="Picq S."/>
            <person name="Vernygora O."/>
            <person name="Keeling C.I."/>
            <person name="Pinkney K."/>
            <person name="Doucet D."/>
            <person name="Wen F."/>
            <person name="Johnston J.S."/>
            <person name="Maaroufi H."/>
            <person name="Boyle B."/>
            <person name="Laroche J."/>
            <person name="Dewar K."/>
            <person name="Juretic N."/>
            <person name="Blackburn G."/>
            <person name="Nisole A."/>
            <person name="Brunet B."/>
            <person name="Brandao M."/>
            <person name="Lumley L."/>
            <person name="Duan J."/>
            <person name="Quan G."/>
            <person name="Lucarotti C.J."/>
            <person name="Roe A.D."/>
            <person name="Sperling F.A.H."/>
            <person name="Levesque R.C."/>
            <person name="Cusson M."/>
        </authorList>
    </citation>
    <scope>NUCLEOTIDE SEQUENCE [LARGE SCALE GENOMIC DNA]</scope>
    <source>
        <strain evidence="1">Glfc:IPQL:Cfum</strain>
    </source>
</reference>
<organism evidence="1 2">
    <name type="scientific">Choristoneura fumiferana</name>
    <name type="common">Spruce budworm moth</name>
    <name type="synonym">Archips fumiferana</name>
    <dbReference type="NCBI Taxonomy" id="7141"/>
    <lineage>
        <taxon>Eukaryota</taxon>
        <taxon>Metazoa</taxon>
        <taxon>Ecdysozoa</taxon>
        <taxon>Arthropoda</taxon>
        <taxon>Hexapoda</taxon>
        <taxon>Insecta</taxon>
        <taxon>Pterygota</taxon>
        <taxon>Neoptera</taxon>
        <taxon>Endopterygota</taxon>
        <taxon>Lepidoptera</taxon>
        <taxon>Glossata</taxon>
        <taxon>Ditrysia</taxon>
        <taxon>Tortricoidea</taxon>
        <taxon>Tortricidae</taxon>
        <taxon>Tortricinae</taxon>
        <taxon>Choristoneura</taxon>
    </lineage>
</organism>